<evidence type="ECO:0000313" key="3">
    <source>
        <dbReference type="Proteomes" id="UP000180175"/>
    </source>
</evidence>
<evidence type="ECO:0000313" key="2">
    <source>
        <dbReference type="EMBL" id="QOY36524.1"/>
    </source>
</evidence>
<dbReference type="EMBL" id="LQXD01000124">
    <property type="protein sequence ID" value="OIJ13378.1"/>
    <property type="molecule type" value="Genomic_DNA"/>
</dbReference>
<evidence type="ECO:0000313" key="1">
    <source>
        <dbReference type="EMBL" id="OIJ13378.1"/>
    </source>
</evidence>
<sequence>MSEELKPLYDKKVKCPICSTDFTTKKLRSRFVRVERIDSDFFTHYKDKELNPIFYEVSVCPKCGYGFADTFSTAFPPNAIELIKSQITANWKERDFSEERTLEQAVDVFKLAILSGSLKQEKSVVMAGLCLRLSWLYRMLEEPVQEMRFMKLSLEKYKNSYVESDYIGTQLTEMRLIYLIAELSRRIGDRDEAVKNFSKVVNHKNRSFETKLVDMARDQWYLIREAEKKAE</sequence>
<accession>A0A1S2LLH1</accession>
<reference evidence="2" key="4">
    <citation type="submission" date="2020-10" db="EMBL/GenBank/DDBJ databases">
        <authorList>
            <person name="Bassil N.M."/>
            <person name="Lloyd J.R."/>
        </authorList>
    </citation>
    <scope>NUCLEOTIDE SEQUENCE</scope>
    <source>
        <strain evidence="2">NB2006</strain>
    </source>
</reference>
<dbReference type="Proteomes" id="UP000180175">
    <property type="component" value="Chromosome"/>
</dbReference>
<dbReference type="AlphaFoldDB" id="A0A1S2LLH1"/>
<gene>
    <name evidence="2" type="ORF">AWH56_002255</name>
    <name evidence="1" type="ORF">AWH56_13820</name>
</gene>
<keyword evidence="3" id="KW-1185">Reference proteome</keyword>
<organism evidence="1 3">
    <name type="scientific">Anaerobacillus isosaccharinicus</name>
    <dbReference type="NCBI Taxonomy" id="1532552"/>
    <lineage>
        <taxon>Bacteria</taxon>
        <taxon>Bacillati</taxon>
        <taxon>Bacillota</taxon>
        <taxon>Bacilli</taxon>
        <taxon>Bacillales</taxon>
        <taxon>Bacillaceae</taxon>
        <taxon>Anaerobacillus</taxon>
    </lineage>
</organism>
<dbReference type="Pfam" id="PF09986">
    <property type="entry name" value="DUF2225"/>
    <property type="match status" value="1"/>
</dbReference>
<protein>
    <submittedName>
        <fullName evidence="2">DUF2225 domain-containing protein</fullName>
    </submittedName>
</protein>
<reference evidence="1 3" key="1">
    <citation type="submission" date="2016-10" db="EMBL/GenBank/DDBJ databases">
        <title>Draft genome sequences of four alkaliphilic bacteria belonging to the Anaerobacillus genus.</title>
        <authorList>
            <person name="Bassil N.M."/>
            <person name="Lloyd J.R."/>
        </authorList>
    </citation>
    <scope>NUCLEOTIDE SEQUENCE [LARGE SCALE GENOMIC DNA]</scope>
    <source>
        <strain evidence="1 3">NB2006</strain>
    </source>
</reference>
<name>A0A1S2LLH1_9BACI</name>
<dbReference type="RefSeq" id="WP_071317633.1">
    <property type="nucleotide sequence ID" value="NZ_CP063356.2"/>
</dbReference>
<reference evidence="2 3" key="2">
    <citation type="journal article" date="2017" name="Genome Announc.">
        <title>Draft Genome Sequences of Four Alkaliphilic Bacteria Belonging to the Anaerobacillus Genus.</title>
        <authorList>
            <person name="Bassil N.M."/>
            <person name="Lloyd J.R."/>
        </authorList>
    </citation>
    <scope>NUCLEOTIDE SEQUENCE [LARGE SCALE GENOMIC DNA]</scope>
    <source>
        <strain evidence="2 3">NB2006</strain>
    </source>
</reference>
<dbReference type="InterPro" id="IPR018708">
    <property type="entry name" value="DUF2225"/>
</dbReference>
<dbReference type="KEGG" id="aia:AWH56_002255"/>
<reference evidence="2 3" key="3">
    <citation type="journal article" date="2019" name="Int. J. Syst. Evol. Microbiol.">
        <title>Anaerobacillus isosaccharinicus sp. nov., an alkaliphilic bacterium which degrades isosaccharinic acid.</title>
        <authorList>
            <person name="Bassil N.M."/>
            <person name="Lloyd J.R."/>
        </authorList>
    </citation>
    <scope>NUCLEOTIDE SEQUENCE [LARGE SCALE GENOMIC DNA]</scope>
    <source>
        <strain evidence="2 3">NB2006</strain>
    </source>
</reference>
<dbReference type="OrthoDB" id="9780343at2"/>
<proteinExistence type="predicted"/>
<dbReference type="EMBL" id="CP063356">
    <property type="protein sequence ID" value="QOY36524.1"/>
    <property type="molecule type" value="Genomic_DNA"/>
</dbReference>